<reference evidence="3 4" key="1">
    <citation type="journal article" date="2024" name="G3 (Bethesda)">
        <title>Genome assembly of Hibiscus sabdariffa L. provides insights into metabolisms of medicinal natural products.</title>
        <authorList>
            <person name="Kim T."/>
        </authorList>
    </citation>
    <scope>NUCLEOTIDE SEQUENCE [LARGE SCALE GENOMIC DNA]</scope>
    <source>
        <strain evidence="3">TK-2024</strain>
        <tissue evidence="3">Old leaves</tissue>
    </source>
</reference>
<proteinExistence type="predicted"/>
<dbReference type="InterPro" id="IPR006852">
    <property type="entry name" value="TOD1_MUCI70"/>
</dbReference>
<feature type="transmembrane region" description="Helical" evidence="1">
    <location>
        <begin position="53"/>
        <end position="72"/>
    </location>
</feature>
<keyword evidence="1" id="KW-1133">Transmembrane helix</keyword>
<accession>A0ABR2RIM5</accession>
<gene>
    <name evidence="3" type="ORF">V6N11_040709</name>
</gene>
<keyword evidence="1" id="KW-0472">Membrane</keyword>
<comment type="caution">
    <text evidence="3">The sequence shown here is derived from an EMBL/GenBank/DDBJ whole genome shotgun (WGS) entry which is preliminary data.</text>
</comment>
<dbReference type="PANTHER" id="PTHR12956:SF17">
    <property type="entry name" value="OS01G0749100 PROTEIN"/>
    <property type="match status" value="1"/>
</dbReference>
<protein>
    <recommendedName>
        <fullName evidence="2">TOD1/MUCI70 glycosyltransferase-like domain-containing protein</fullName>
    </recommendedName>
</protein>
<dbReference type="Proteomes" id="UP001396334">
    <property type="component" value="Unassembled WGS sequence"/>
</dbReference>
<dbReference type="PANTHER" id="PTHR12956">
    <property type="entry name" value="ALKALINE CERAMIDASE-RELATED"/>
    <property type="match status" value="1"/>
</dbReference>
<sequence length="517" mass="58563">MASSGFSNNSISILVSDEEPDELGRKRVRAWRKRKKRGHHRVRNDLNQRLIRLFVKYWMLLIFLPATVLIIFEVTSVGRKPGQVVNSEVNEVKKSNLMGNSELTKLKEPTQGNKSGINLNRLDPITHVVGGVREPCLKLLPSEEIEHLDIPDNEESTSTSPVKKLVYISDHETPYAGGNSTFSWQRTNDSRFNLFTGNQTFDEREKSFKVSETVVLHCGFFSQNGGFEISDRDKSYMQTCKIVVSTCAFGGGDDLYQPIGMSEASLKKVCYVAFWDEITLAAQESQGNKIGEDGLIGKWRIVIVRNLPFVDQRLNGKIPKMLPHRLFPHAKYSIWVDSKSQFRRDPLGVVEALLWRRNSVLAISEHGARSSVYDEAKAVVLKHKATPEEVEVQMTQYRKDGLPEDKRFNGKKALNEASVIVRKHTPLTNMLMCLWFNEVQQVVMELNTALPAHHLAVQTRLQTSCLKMQSPRKPMGSQKRLLYIVLITKQPFSICIISDLLVARDSNEASSALLLHC</sequence>
<feature type="domain" description="TOD1/MUCI70 glycosyltransferase-like" evidence="2">
    <location>
        <begin position="187"/>
        <end position="442"/>
    </location>
</feature>
<evidence type="ECO:0000256" key="1">
    <source>
        <dbReference type="SAM" id="Phobius"/>
    </source>
</evidence>
<keyword evidence="4" id="KW-1185">Reference proteome</keyword>
<dbReference type="EMBL" id="JBBPBN010000022">
    <property type="protein sequence ID" value="KAK9012668.1"/>
    <property type="molecule type" value="Genomic_DNA"/>
</dbReference>
<evidence type="ECO:0000259" key="2">
    <source>
        <dbReference type="Pfam" id="PF04765"/>
    </source>
</evidence>
<keyword evidence="1" id="KW-0812">Transmembrane</keyword>
<evidence type="ECO:0000313" key="3">
    <source>
        <dbReference type="EMBL" id="KAK9012668.1"/>
    </source>
</evidence>
<name>A0ABR2RIM5_9ROSI</name>
<dbReference type="InterPro" id="IPR048354">
    <property type="entry name" value="TOD1_MUCI70_glycTrfase_dom"/>
</dbReference>
<organism evidence="3 4">
    <name type="scientific">Hibiscus sabdariffa</name>
    <name type="common">roselle</name>
    <dbReference type="NCBI Taxonomy" id="183260"/>
    <lineage>
        <taxon>Eukaryota</taxon>
        <taxon>Viridiplantae</taxon>
        <taxon>Streptophyta</taxon>
        <taxon>Embryophyta</taxon>
        <taxon>Tracheophyta</taxon>
        <taxon>Spermatophyta</taxon>
        <taxon>Magnoliopsida</taxon>
        <taxon>eudicotyledons</taxon>
        <taxon>Gunneridae</taxon>
        <taxon>Pentapetalae</taxon>
        <taxon>rosids</taxon>
        <taxon>malvids</taxon>
        <taxon>Malvales</taxon>
        <taxon>Malvaceae</taxon>
        <taxon>Malvoideae</taxon>
        <taxon>Hibiscus</taxon>
    </lineage>
</organism>
<dbReference type="Pfam" id="PF04765">
    <property type="entry name" value="TOD1_MUCI70"/>
    <property type="match status" value="1"/>
</dbReference>
<evidence type="ECO:0000313" key="4">
    <source>
        <dbReference type="Proteomes" id="UP001396334"/>
    </source>
</evidence>